<feature type="signal peptide" evidence="1">
    <location>
        <begin position="1"/>
        <end position="18"/>
    </location>
</feature>
<keyword evidence="3" id="KW-1185">Reference proteome</keyword>
<organism evidence="2 3">
    <name type="scientific">Amphibalanus amphitrite</name>
    <name type="common">Striped barnacle</name>
    <name type="synonym">Balanus amphitrite</name>
    <dbReference type="NCBI Taxonomy" id="1232801"/>
    <lineage>
        <taxon>Eukaryota</taxon>
        <taxon>Metazoa</taxon>
        <taxon>Ecdysozoa</taxon>
        <taxon>Arthropoda</taxon>
        <taxon>Crustacea</taxon>
        <taxon>Multicrustacea</taxon>
        <taxon>Cirripedia</taxon>
        <taxon>Thoracica</taxon>
        <taxon>Thoracicalcarea</taxon>
        <taxon>Balanomorpha</taxon>
        <taxon>Balanoidea</taxon>
        <taxon>Balanidae</taxon>
        <taxon>Amphibalaninae</taxon>
        <taxon>Amphibalanus</taxon>
    </lineage>
</organism>
<evidence type="ECO:0000313" key="2">
    <source>
        <dbReference type="EMBL" id="KAF0292975.1"/>
    </source>
</evidence>
<keyword evidence="1" id="KW-0732">Signal</keyword>
<proteinExistence type="predicted"/>
<reference evidence="2 3" key="1">
    <citation type="submission" date="2019-07" db="EMBL/GenBank/DDBJ databases">
        <title>Draft genome assembly of a fouling barnacle, Amphibalanus amphitrite (Darwin, 1854): The first reference genome for Thecostraca.</title>
        <authorList>
            <person name="Kim W."/>
        </authorList>
    </citation>
    <scope>NUCLEOTIDE SEQUENCE [LARGE SCALE GENOMIC DNA]</scope>
    <source>
        <strain evidence="2">SNU_AA5</strain>
        <tissue evidence="2">Soma without cirri and trophi</tissue>
    </source>
</reference>
<accession>A0A6A4VGA9</accession>
<comment type="caution">
    <text evidence="2">The sequence shown here is derived from an EMBL/GenBank/DDBJ whole genome shotgun (WGS) entry which is preliminary data.</text>
</comment>
<evidence type="ECO:0000313" key="3">
    <source>
        <dbReference type="Proteomes" id="UP000440578"/>
    </source>
</evidence>
<sequence length="77" mass="8283">MGARRRLCCCALLLAVLAGQLLLMARLRGHRAPDDHTAASLASEFQPFPVLLRIHPSDLNPTRLILSSARGPATSVP</sequence>
<gene>
    <name evidence="2" type="ORF">FJT64_009092</name>
</gene>
<dbReference type="AlphaFoldDB" id="A0A6A4VGA9"/>
<name>A0A6A4VGA9_AMPAM</name>
<dbReference type="Proteomes" id="UP000440578">
    <property type="component" value="Unassembled WGS sequence"/>
</dbReference>
<dbReference type="EMBL" id="VIIS01001781">
    <property type="protein sequence ID" value="KAF0292975.1"/>
    <property type="molecule type" value="Genomic_DNA"/>
</dbReference>
<feature type="chain" id="PRO_5025674333" evidence="1">
    <location>
        <begin position="19"/>
        <end position="77"/>
    </location>
</feature>
<evidence type="ECO:0000256" key="1">
    <source>
        <dbReference type="SAM" id="SignalP"/>
    </source>
</evidence>
<protein>
    <submittedName>
        <fullName evidence="2">Uncharacterized protein</fullName>
    </submittedName>
</protein>